<dbReference type="SUPFAM" id="SSF56281">
    <property type="entry name" value="Metallo-hydrolase/oxidoreductase"/>
    <property type="match status" value="1"/>
</dbReference>
<evidence type="ECO:0000256" key="3">
    <source>
        <dbReference type="ARBA" id="ARBA00022801"/>
    </source>
</evidence>
<dbReference type="eggNOG" id="ENOG502S1A6">
    <property type="taxonomic scope" value="Eukaryota"/>
</dbReference>
<name>W3XG92_PESFW</name>
<dbReference type="InterPro" id="IPR001279">
    <property type="entry name" value="Metallo-B-lactamas"/>
</dbReference>
<feature type="domain" description="Metallo-beta-lactamase" evidence="5">
    <location>
        <begin position="58"/>
        <end position="234"/>
    </location>
</feature>
<dbReference type="HOGENOM" id="CLU_030571_1_0_1"/>
<dbReference type="PANTHER" id="PTHR42978:SF5">
    <property type="entry name" value="METALLO-BETA-LACTAMASE DOMAIN-CONTAINING PROTEIN"/>
    <property type="match status" value="1"/>
</dbReference>
<dbReference type="Gene3D" id="3.60.15.10">
    <property type="entry name" value="Ribonuclease Z/Hydroxyacylglutathione hydrolase-like"/>
    <property type="match status" value="1"/>
</dbReference>
<evidence type="ECO:0000313" key="7">
    <source>
        <dbReference type="Proteomes" id="UP000030651"/>
    </source>
</evidence>
<dbReference type="EMBL" id="KI912110">
    <property type="protein sequence ID" value="ETS85029.1"/>
    <property type="molecule type" value="Genomic_DNA"/>
</dbReference>
<dbReference type="GeneID" id="19268067"/>
<dbReference type="InterPro" id="IPR036866">
    <property type="entry name" value="RibonucZ/Hydroxyglut_hydro"/>
</dbReference>
<dbReference type="GO" id="GO:0016787">
    <property type="term" value="F:hydrolase activity"/>
    <property type="evidence" value="ECO:0007669"/>
    <property type="project" value="UniProtKB-KW"/>
</dbReference>
<keyword evidence="7" id="KW-1185">Reference proteome</keyword>
<evidence type="ECO:0000256" key="1">
    <source>
        <dbReference type="ARBA" id="ARBA00007749"/>
    </source>
</evidence>
<keyword evidence="3" id="KW-0378">Hydrolase</keyword>
<proteinExistence type="inferred from homology"/>
<dbReference type="InterPro" id="IPR051013">
    <property type="entry name" value="MBL_superfamily_lactonases"/>
</dbReference>
<evidence type="ECO:0000256" key="2">
    <source>
        <dbReference type="ARBA" id="ARBA00022723"/>
    </source>
</evidence>
<accession>W3XG92</accession>
<keyword evidence="2" id="KW-0479">Metal-binding</keyword>
<organism evidence="6 7">
    <name type="scientific">Pestalotiopsis fici (strain W106-1 / CGMCC3.15140)</name>
    <dbReference type="NCBI Taxonomy" id="1229662"/>
    <lineage>
        <taxon>Eukaryota</taxon>
        <taxon>Fungi</taxon>
        <taxon>Dikarya</taxon>
        <taxon>Ascomycota</taxon>
        <taxon>Pezizomycotina</taxon>
        <taxon>Sordariomycetes</taxon>
        <taxon>Xylariomycetidae</taxon>
        <taxon>Amphisphaeriales</taxon>
        <taxon>Sporocadaceae</taxon>
        <taxon>Pestalotiopsis</taxon>
    </lineage>
</organism>
<evidence type="ECO:0000313" key="6">
    <source>
        <dbReference type="EMBL" id="ETS85029.1"/>
    </source>
</evidence>
<evidence type="ECO:0000256" key="4">
    <source>
        <dbReference type="ARBA" id="ARBA00022833"/>
    </source>
</evidence>
<dbReference type="GO" id="GO:0046872">
    <property type="term" value="F:metal ion binding"/>
    <property type="evidence" value="ECO:0007669"/>
    <property type="project" value="UniProtKB-KW"/>
</dbReference>
<dbReference type="PANTHER" id="PTHR42978">
    <property type="entry name" value="QUORUM-QUENCHING LACTONASE YTNP-RELATED-RELATED"/>
    <property type="match status" value="1"/>
</dbReference>
<keyword evidence="4" id="KW-0862">Zinc</keyword>
<evidence type="ECO:0000259" key="5">
    <source>
        <dbReference type="Pfam" id="PF00753"/>
    </source>
</evidence>
<sequence>MSKVQIPPSTATVQVSIVDTTFGGYAPTAHFMGPPIDGFETFRAVAYAFVITHTDEKGTERRVVFDLGTPKDLVNDFPPAVAAQLAQLSSNLTVAKNTSDVLSQGGLDLESIEALIWSHAHPDHVGRPSLFPSSCDLLVGPGIKQAFFPGWPTIAESPVLEREFQGRQVREVDFSSSNLKIGGLGAVDYFGDGSFYLLDAPGHAIGHMNALARTTSDTFILLAGDSFHHGSELRPHPGAALPESVSFQGGKCCDTAVFKSIHPNTSGIEVPERYVKALQHPHGGCSQVPFHTISQKATGETLSHDIEVTRETLRAIQGFDADPNIFVIAAHDATLYDVLEYLPKLANDWQKKGWKAQTRWYFLEDLMPTFNGTGRLE</sequence>
<dbReference type="KEGG" id="pfy:PFICI_03054"/>
<dbReference type="OMA" id="IWSHAHP"/>
<dbReference type="InParanoid" id="W3XG92"/>
<dbReference type="Proteomes" id="UP000030651">
    <property type="component" value="Unassembled WGS sequence"/>
</dbReference>
<dbReference type="CDD" id="cd07730">
    <property type="entry name" value="metallo-hydrolase-like_MBL-fold"/>
    <property type="match status" value="1"/>
</dbReference>
<dbReference type="Pfam" id="PF00753">
    <property type="entry name" value="Lactamase_B"/>
    <property type="match status" value="1"/>
</dbReference>
<protein>
    <recommendedName>
        <fullName evidence="5">Metallo-beta-lactamase domain-containing protein</fullName>
    </recommendedName>
</protein>
<dbReference type="RefSeq" id="XP_007829826.1">
    <property type="nucleotide sequence ID" value="XM_007831635.1"/>
</dbReference>
<dbReference type="AlphaFoldDB" id="W3XG92"/>
<gene>
    <name evidence="6" type="ORF">PFICI_03054</name>
</gene>
<dbReference type="OrthoDB" id="10250730at2759"/>
<comment type="similarity">
    <text evidence="1">Belongs to the metallo-beta-lactamase superfamily.</text>
</comment>
<reference evidence="7" key="1">
    <citation type="journal article" date="2015" name="BMC Genomics">
        <title>Genomic and transcriptomic analysis of the endophytic fungus Pestalotiopsis fici reveals its lifestyle and high potential for synthesis of natural products.</title>
        <authorList>
            <person name="Wang X."/>
            <person name="Zhang X."/>
            <person name="Liu L."/>
            <person name="Xiang M."/>
            <person name="Wang W."/>
            <person name="Sun X."/>
            <person name="Che Y."/>
            <person name="Guo L."/>
            <person name="Liu G."/>
            <person name="Guo L."/>
            <person name="Wang C."/>
            <person name="Yin W.B."/>
            <person name="Stadler M."/>
            <person name="Zhang X."/>
            <person name="Liu X."/>
        </authorList>
    </citation>
    <scope>NUCLEOTIDE SEQUENCE [LARGE SCALE GENOMIC DNA]</scope>
    <source>
        <strain evidence="7">W106-1 / CGMCC3.15140</strain>
    </source>
</reference>